<accession>A0A8S0YQE1</accession>
<feature type="chain" id="PRO_5036434202" description="Larval cuticle protein 1" evidence="4">
    <location>
        <begin position="18"/>
        <end position="114"/>
    </location>
</feature>
<dbReference type="Pfam" id="PF00379">
    <property type="entry name" value="Chitin_bind_4"/>
    <property type="match status" value="1"/>
</dbReference>
<comment type="caution">
    <text evidence="5">The sequence shown here is derived from an EMBL/GenBank/DDBJ whole genome shotgun (WGS) entry which is preliminary data.</text>
</comment>
<dbReference type="PANTHER" id="PTHR10380:SF173">
    <property type="entry name" value="CUTICULAR PROTEIN 47EF, ISOFORM C-RELATED"/>
    <property type="match status" value="1"/>
</dbReference>
<evidence type="ECO:0000313" key="6">
    <source>
        <dbReference type="EMBL" id="CAB3243571.1"/>
    </source>
</evidence>
<dbReference type="PANTHER" id="PTHR10380">
    <property type="entry name" value="CUTICLE PROTEIN"/>
    <property type="match status" value="1"/>
</dbReference>
<dbReference type="InterPro" id="IPR050468">
    <property type="entry name" value="Cuticle_Struct_Prot"/>
</dbReference>
<dbReference type="EMBL" id="CADEBD010000314">
    <property type="protein sequence ID" value="CAB3243571.1"/>
    <property type="molecule type" value="Genomic_DNA"/>
</dbReference>
<evidence type="ECO:0000256" key="4">
    <source>
        <dbReference type="SAM" id="SignalP"/>
    </source>
</evidence>
<dbReference type="InterPro" id="IPR000618">
    <property type="entry name" value="Insect_cuticle"/>
</dbReference>
<proteinExistence type="predicted"/>
<dbReference type="InterPro" id="IPR031311">
    <property type="entry name" value="CHIT_BIND_RR_consensus"/>
</dbReference>
<evidence type="ECO:0000313" key="7">
    <source>
        <dbReference type="Proteomes" id="UP000494106"/>
    </source>
</evidence>
<evidence type="ECO:0000256" key="3">
    <source>
        <dbReference type="PROSITE-ProRule" id="PRU00497"/>
    </source>
</evidence>
<gene>
    <name evidence="6" type="ORF">APLA_LOCUS10431</name>
    <name evidence="5" type="ORF">APLA_LOCUS566</name>
</gene>
<dbReference type="PROSITE" id="PS00233">
    <property type="entry name" value="CHIT_BIND_RR_1"/>
    <property type="match status" value="1"/>
</dbReference>
<evidence type="ECO:0000313" key="8">
    <source>
        <dbReference type="Proteomes" id="UP000494256"/>
    </source>
</evidence>
<organism evidence="5 7">
    <name type="scientific">Arctia plantaginis</name>
    <name type="common">Wood tiger moth</name>
    <name type="synonym">Phalaena plantaginis</name>
    <dbReference type="NCBI Taxonomy" id="874455"/>
    <lineage>
        <taxon>Eukaryota</taxon>
        <taxon>Metazoa</taxon>
        <taxon>Ecdysozoa</taxon>
        <taxon>Arthropoda</taxon>
        <taxon>Hexapoda</taxon>
        <taxon>Insecta</taxon>
        <taxon>Pterygota</taxon>
        <taxon>Neoptera</taxon>
        <taxon>Endopterygota</taxon>
        <taxon>Lepidoptera</taxon>
        <taxon>Glossata</taxon>
        <taxon>Ditrysia</taxon>
        <taxon>Noctuoidea</taxon>
        <taxon>Erebidae</taxon>
        <taxon>Arctiinae</taxon>
        <taxon>Arctia</taxon>
    </lineage>
</organism>
<dbReference type="Proteomes" id="UP000494256">
    <property type="component" value="Unassembled WGS sequence"/>
</dbReference>
<evidence type="ECO:0000313" key="5">
    <source>
        <dbReference type="EMBL" id="CAB3221383.1"/>
    </source>
</evidence>
<name>A0A8S0YQE1_ARCPL</name>
<dbReference type="GO" id="GO:0062129">
    <property type="term" value="C:chitin-based extracellular matrix"/>
    <property type="evidence" value="ECO:0007669"/>
    <property type="project" value="TreeGrafter"/>
</dbReference>
<dbReference type="Proteomes" id="UP000494106">
    <property type="component" value="Unassembled WGS sequence"/>
</dbReference>
<keyword evidence="7" id="KW-1185">Reference proteome</keyword>
<sequence>MKFIILIACAFFAVALAAPAETQPEPVKILRSDINQETDGSYSVVIETDDGYKRQENGEIREVPNEEGKLVKVIVVRGSYVYNDPNGQPQSITYIADENGFQAEGPSIPKNPEP</sequence>
<dbReference type="GO" id="GO:0008010">
    <property type="term" value="F:structural constituent of chitin-based larval cuticle"/>
    <property type="evidence" value="ECO:0007669"/>
    <property type="project" value="TreeGrafter"/>
</dbReference>
<dbReference type="EMBL" id="CADEBC010000063">
    <property type="protein sequence ID" value="CAB3221383.1"/>
    <property type="molecule type" value="Genomic_DNA"/>
</dbReference>
<evidence type="ECO:0000256" key="1">
    <source>
        <dbReference type="ARBA" id="ARBA00022460"/>
    </source>
</evidence>
<protein>
    <recommendedName>
        <fullName evidence="9">Larval cuticle protein 1</fullName>
    </recommendedName>
</protein>
<feature type="signal peptide" evidence="4">
    <location>
        <begin position="1"/>
        <end position="17"/>
    </location>
</feature>
<dbReference type="PROSITE" id="PS51155">
    <property type="entry name" value="CHIT_BIND_RR_2"/>
    <property type="match status" value="1"/>
</dbReference>
<keyword evidence="1 3" id="KW-0193">Cuticle</keyword>
<dbReference type="PRINTS" id="PR00947">
    <property type="entry name" value="CUTICLE"/>
</dbReference>
<reference evidence="7 8" key="1">
    <citation type="submission" date="2020-04" db="EMBL/GenBank/DDBJ databases">
        <authorList>
            <person name="Wallbank WR R."/>
            <person name="Pardo Diaz C."/>
            <person name="Kozak K."/>
            <person name="Martin S."/>
            <person name="Jiggins C."/>
            <person name="Moest M."/>
            <person name="Warren A I."/>
            <person name="Byers J.R.P. K."/>
            <person name="Montejo-Kovacevich G."/>
            <person name="Yen C E."/>
        </authorList>
    </citation>
    <scope>NUCLEOTIDE SEQUENCE [LARGE SCALE GENOMIC DNA]</scope>
</reference>
<evidence type="ECO:0000256" key="2">
    <source>
        <dbReference type="ARBA" id="ARBA00022729"/>
    </source>
</evidence>
<dbReference type="AlphaFoldDB" id="A0A8S0YQE1"/>
<evidence type="ECO:0008006" key="9">
    <source>
        <dbReference type="Google" id="ProtNLM"/>
    </source>
</evidence>
<keyword evidence="2 4" id="KW-0732">Signal</keyword>
<dbReference type="OrthoDB" id="6515429at2759"/>